<keyword evidence="4" id="KW-0805">Transcription regulation</keyword>
<evidence type="ECO:0000256" key="1">
    <source>
        <dbReference type="ARBA" id="ARBA00004123"/>
    </source>
</evidence>
<organism evidence="9 10">
    <name type="scientific">Aspergillus versicolor CBS 583.65</name>
    <dbReference type="NCBI Taxonomy" id="1036611"/>
    <lineage>
        <taxon>Eukaryota</taxon>
        <taxon>Fungi</taxon>
        <taxon>Dikarya</taxon>
        <taxon>Ascomycota</taxon>
        <taxon>Pezizomycotina</taxon>
        <taxon>Eurotiomycetes</taxon>
        <taxon>Eurotiomycetidae</taxon>
        <taxon>Eurotiales</taxon>
        <taxon>Aspergillaceae</taxon>
        <taxon>Aspergillus</taxon>
        <taxon>Aspergillus subgen. Nidulantes</taxon>
    </lineage>
</organism>
<evidence type="ECO:0000256" key="3">
    <source>
        <dbReference type="ARBA" id="ARBA00022833"/>
    </source>
</evidence>
<evidence type="ECO:0000256" key="2">
    <source>
        <dbReference type="ARBA" id="ARBA00022723"/>
    </source>
</evidence>
<dbReference type="VEuPathDB" id="FungiDB:ASPVEDRAFT_487883"/>
<dbReference type="GO" id="GO:0003677">
    <property type="term" value="F:DNA binding"/>
    <property type="evidence" value="ECO:0007669"/>
    <property type="project" value="UniProtKB-KW"/>
</dbReference>
<dbReference type="PROSITE" id="PS50048">
    <property type="entry name" value="ZN2_CY6_FUNGAL_2"/>
    <property type="match status" value="1"/>
</dbReference>
<dbReference type="PANTHER" id="PTHR31313">
    <property type="entry name" value="TY1 ENHANCER ACTIVATOR"/>
    <property type="match status" value="1"/>
</dbReference>
<evidence type="ECO:0000313" key="10">
    <source>
        <dbReference type="Proteomes" id="UP000184073"/>
    </source>
</evidence>
<dbReference type="CDD" id="cd12148">
    <property type="entry name" value="fungal_TF_MHR"/>
    <property type="match status" value="1"/>
</dbReference>
<proteinExistence type="predicted"/>
<name>A0A1L9PBV8_ASPVE</name>
<dbReference type="Proteomes" id="UP000184073">
    <property type="component" value="Unassembled WGS sequence"/>
</dbReference>
<evidence type="ECO:0000313" key="9">
    <source>
        <dbReference type="EMBL" id="OJI98935.1"/>
    </source>
</evidence>
<dbReference type="GeneID" id="63729587"/>
<reference evidence="10" key="1">
    <citation type="journal article" date="2017" name="Genome Biol.">
        <title>Comparative genomics reveals high biological diversity and specific adaptations in the industrially and medically important fungal genus Aspergillus.</title>
        <authorList>
            <person name="de Vries R.P."/>
            <person name="Riley R."/>
            <person name="Wiebenga A."/>
            <person name="Aguilar-Osorio G."/>
            <person name="Amillis S."/>
            <person name="Uchima C.A."/>
            <person name="Anderluh G."/>
            <person name="Asadollahi M."/>
            <person name="Askin M."/>
            <person name="Barry K."/>
            <person name="Battaglia E."/>
            <person name="Bayram O."/>
            <person name="Benocci T."/>
            <person name="Braus-Stromeyer S.A."/>
            <person name="Caldana C."/>
            <person name="Canovas D."/>
            <person name="Cerqueira G.C."/>
            <person name="Chen F."/>
            <person name="Chen W."/>
            <person name="Choi C."/>
            <person name="Clum A."/>
            <person name="Dos Santos R.A."/>
            <person name="Damasio A.R."/>
            <person name="Diallinas G."/>
            <person name="Emri T."/>
            <person name="Fekete E."/>
            <person name="Flipphi M."/>
            <person name="Freyberg S."/>
            <person name="Gallo A."/>
            <person name="Gournas C."/>
            <person name="Habgood R."/>
            <person name="Hainaut M."/>
            <person name="Harispe M.L."/>
            <person name="Henrissat B."/>
            <person name="Hilden K.S."/>
            <person name="Hope R."/>
            <person name="Hossain A."/>
            <person name="Karabika E."/>
            <person name="Karaffa L."/>
            <person name="Karanyi Z."/>
            <person name="Krasevec N."/>
            <person name="Kuo A."/>
            <person name="Kusch H."/>
            <person name="LaButti K."/>
            <person name="Lagendijk E.L."/>
            <person name="Lapidus A."/>
            <person name="Levasseur A."/>
            <person name="Lindquist E."/>
            <person name="Lipzen A."/>
            <person name="Logrieco A.F."/>
            <person name="MacCabe A."/>
            <person name="Maekelae M.R."/>
            <person name="Malavazi I."/>
            <person name="Melin P."/>
            <person name="Meyer V."/>
            <person name="Mielnichuk N."/>
            <person name="Miskei M."/>
            <person name="Molnar A.P."/>
            <person name="Mule G."/>
            <person name="Ngan C.Y."/>
            <person name="Orejas M."/>
            <person name="Orosz E."/>
            <person name="Ouedraogo J.P."/>
            <person name="Overkamp K.M."/>
            <person name="Park H.-S."/>
            <person name="Perrone G."/>
            <person name="Piumi F."/>
            <person name="Punt P.J."/>
            <person name="Ram A.F."/>
            <person name="Ramon A."/>
            <person name="Rauscher S."/>
            <person name="Record E."/>
            <person name="Riano-Pachon D.M."/>
            <person name="Robert V."/>
            <person name="Roehrig J."/>
            <person name="Ruller R."/>
            <person name="Salamov A."/>
            <person name="Salih N.S."/>
            <person name="Samson R.A."/>
            <person name="Sandor E."/>
            <person name="Sanguinetti M."/>
            <person name="Schuetze T."/>
            <person name="Sepcic K."/>
            <person name="Shelest E."/>
            <person name="Sherlock G."/>
            <person name="Sophianopoulou V."/>
            <person name="Squina F.M."/>
            <person name="Sun H."/>
            <person name="Susca A."/>
            <person name="Todd R.B."/>
            <person name="Tsang A."/>
            <person name="Unkles S.E."/>
            <person name="van de Wiele N."/>
            <person name="van Rossen-Uffink D."/>
            <person name="Oliveira J.V."/>
            <person name="Vesth T.C."/>
            <person name="Visser J."/>
            <person name="Yu J.-H."/>
            <person name="Zhou M."/>
            <person name="Andersen M.R."/>
            <person name="Archer D.B."/>
            <person name="Baker S.E."/>
            <person name="Benoit I."/>
            <person name="Brakhage A.A."/>
            <person name="Braus G.H."/>
            <person name="Fischer R."/>
            <person name="Frisvad J.C."/>
            <person name="Goldman G.H."/>
            <person name="Houbraken J."/>
            <person name="Oakley B."/>
            <person name="Pocsi I."/>
            <person name="Scazzocchio C."/>
            <person name="Seiboth B."/>
            <person name="vanKuyk P.A."/>
            <person name="Wortman J."/>
            <person name="Dyer P.S."/>
            <person name="Grigoriev I.V."/>
        </authorList>
    </citation>
    <scope>NUCLEOTIDE SEQUENCE [LARGE SCALE GENOMIC DNA]</scope>
    <source>
        <strain evidence="10">CBS 583.65</strain>
    </source>
</reference>
<evidence type="ECO:0000256" key="4">
    <source>
        <dbReference type="ARBA" id="ARBA00023015"/>
    </source>
</evidence>
<sequence>MPTPKSFAKRRHATMACVSCRESKVKCDGAEPACSNCANRNRECRYQAVDKRKLPLRVAIELLSSRVDQLCCFIRENGMQPPPMSQEKDTALGKVLEMLGLTEINSNSMRQLACKPEQSMNEMKDAYPNVANSHPIPMAQALERSESKQHSENSPDAPYMGAEQLQNSISALPSAVEDGTASVPLYQDLPDIQSNNDPSSWNWQLGTDTFLPNSPYMHNFPTPPSPRGTVQSMLGEIPEPFEPIVADDERTLVDEPSSPEDVEGLIDELSDRVGTLQIKPGGQTQFYGPTSTFNLADMLATSNSGTRLTAQNDALECLRRLGNHKTVPAPLEEHLMNLYFSWQDPSFHVVDRMTYGDAKARWYALGDTPYYSESLRNAMCAIGASFETRYHPDFVTFPKSLVDFFGDRAKALLEVEMDSPCVATVQSLVICSSLEVGSGREARGWLYSGMAIRLAFNLALHLDMSSYVSGGLITPADADLRRAVFWAAYTVDHQLGFHLGRPFRTNMEDVTVGKPTKNTHRRGSDRWAPYVSPGSIYAGRGAPDCMESVCEEQINLCEIMAPCGDFLYGTSNISKVVLQHLNEKVVAKLLNWKAGLPPSLQIDLDDQTAPYIPQVLLLHMQYYQNIIYAHRPWMSKSHLQPQPPKGPGHGHAREMCIQSAIAIAKLLVMYEARYTLRRIHTKAVAITSSAVLLLLFAAVTQYRSDEHCNCGIARHLSTCFRALDEFAISWPSASRAKDLLLGLQRRWEIRMRSSKGSYNLESGILRPAKQQSTSIGLDGSSSKDCEISNERSGSLEDINIDTDIDWMLMSDGKSQSDNRAADLYSLLSNPVAMHPERGSV</sequence>
<dbReference type="GO" id="GO:0000981">
    <property type="term" value="F:DNA-binding transcription factor activity, RNA polymerase II-specific"/>
    <property type="evidence" value="ECO:0007669"/>
    <property type="project" value="InterPro"/>
</dbReference>
<dbReference type="AlphaFoldDB" id="A0A1L9PBV8"/>
<dbReference type="SUPFAM" id="SSF57701">
    <property type="entry name" value="Zn2/Cys6 DNA-binding domain"/>
    <property type="match status" value="1"/>
</dbReference>
<evidence type="ECO:0000256" key="6">
    <source>
        <dbReference type="ARBA" id="ARBA00023163"/>
    </source>
</evidence>
<keyword evidence="5" id="KW-0238">DNA-binding</keyword>
<dbReference type="STRING" id="1036611.A0A1L9PBV8"/>
<dbReference type="InterPro" id="IPR036864">
    <property type="entry name" value="Zn2-C6_fun-type_DNA-bd_sf"/>
</dbReference>
<dbReference type="PROSITE" id="PS00463">
    <property type="entry name" value="ZN2_CY6_FUNGAL_1"/>
    <property type="match status" value="1"/>
</dbReference>
<feature type="domain" description="Zn(2)-C6 fungal-type" evidence="8">
    <location>
        <begin position="16"/>
        <end position="46"/>
    </location>
</feature>
<comment type="subcellular location">
    <subcellularLocation>
        <location evidence="1">Nucleus</location>
    </subcellularLocation>
</comment>
<dbReference type="CDD" id="cd00067">
    <property type="entry name" value="GAL4"/>
    <property type="match status" value="1"/>
</dbReference>
<evidence type="ECO:0000256" key="5">
    <source>
        <dbReference type="ARBA" id="ARBA00023125"/>
    </source>
</evidence>
<dbReference type="PANTHER" id="PTHR31313:SF77">
    <property type="entry name" value="ZN(II)2CYS6 TRANSCRIPTION FACTOR (EUROFUNG)"/>
    <property type="match status" value="1"/>
</dbReference>
<dbReference type="InterPro" id="IPR051615">
    <property type="entry name" value="Transcr_Regulatory_Elem"/>
</dbReference>
<dbReference type="GO" id="GO:0005634">
    <property type="term" value="C:nucleus"/>
    <property type="evidence" value="ECO:0007669"/>
    <property type="project" value="UniProtKB-SubCell"/>
</dbReference>
<accession>A0A1L9PBV8</accession>
<dbReference type="Pfam" id="PF00172">
    <property type="entry name" value="Zn_clus"/>
    <property type="match status" value="1"/>
</dbReference>
<keyword evidence="6" id="KW-0804">Transcription</keyword>
<evidence type="ECO:0000259" key="8">
    <source>
        <dbReference type="PROSITE" id="PS50048"/>
    </source>
</evidence>
<dbReference type="OrthoDB" id="2154091at2759"/>
<dbReference type="Gene3D" id="4.10.240.10">
    <property type="entry name" value="Zn(2)-C6 fungal-type DNA-binding domain"/>
    <property type="match status" value="1"/>
</dbReference>
<keyword evidence="3" id="KW-0862">Zinc</keyword>
<keyword evidence="10" id="KW-1185">Reference proteome</keyword>
<keyword evidence="2" id="KW-0479">Metal-binding</keyword>
<dbReference type="GO" id="GO:0006351">
    <property type="term" value="P:DNA-templated transcription"/>
    <property type="evidence" value="ECO:0007669"/>
    <property type="project" value="InterPro"/>
</dbReference>
<dbReference type="SMART" id="SM00906">
    <property type="entry name" value="Fungal_trans"/>
    <property type="match status" value="1"/>
</dbReference>
<dbReference type="Pfam" id="PF04082">
    <property type="entry name" value="Fungal_trans"/>
    <property type="match status" value="1"/>
</dbReference>
<gene>
    <name evidence="9" type="ORF">ASPVEDRAFT_487883</name>
</gene>
<protein>
    <recommendedName>
        <fullName evidence="8">Zn(2)-C6 fungal-type domain-containing protein</fullName>
    </recommendedName>
</protein>
<keyword evidence="7" id="KW-0539">Nucleus</keyword>
<dbReference type="InterPro" id="IPR007219">
    <property type="entry name" value="XnlR_reg_dom"/>
</dbReference>
<dbReference type="SMART" id="SM00066">
    <property type="entry name" value="GAL4"/>
    <property type="match status" value="1"/>
</dbReference>
<dbReference type="RefSeq" id="XP_040664698.1">
    <property type="nucleotide sequence ID" value="XM_040814076.1"/>
</dbReference>
<dbReference type="EMBL" id="KV878126">
    <property type="protein sequence ID" value="OJI98935.1"/>
    <property type="molecule type" value="Genomic_DNA"/>
</dbReference>
<dbReference type="InterPro" id="IPR001138">
    <property type="entry name" value="Zn2Cys6_DnaBD"/>
</dbReference>
<dbReference type="GO" id="GO:0008270">
    <property type="term" value="F:zinc ion binding"/>
    <property type="evidence" value="ECO:0007669"/>
    <property type="project" value="InterPro"/>
</dbReference>
<evidence type="ECO:0000256" key="7">
    <source>
        <dbReference type="ARBA" id="ARBA00023242"/>
    </source>
</evidence>